<dbReference type="EMBL" id="HBNS01012638">
    <property type="protein sequence ID" value="CAE4598285.1"/>
    <property type="molecule type" value="Transcribed_RNA"/>
</dbReference>
<proteinExistence type="predicted"/>
<name>A0A6V2DDJ6_9STRA</name>
<accession>A0A6V2DDJ6</accession>
<evidence type="ECO:0000256" key="1">
    <source>
        <dbReference type="SAM" id="MobiDB-lite"/>
    </source>
</evidence>
<organism evidence="4">
    <name type="scientific">Ditylum brightwellii</name>
    <dbReference type="NCBI Taxonomy" id="49249"/>
    <lineage>
        <taxon>Eukaryota</taxon>
        <taxon>Sar</taxon>
        <taxon>Stramenopiles</taxon>
        <taxon>Ochrophyta</taxon>
        <taxon>Bacillariophyta</taxon>
        <taxon>Mediophyceae</taxon>
        <taxon>Lithodesmiophycidae</taxon>
        <taxon>Lithodesmiales</taxon>
        <taxon>Lithodesmiaceae</taxon>
        <taxon>Ditylum</taxon>
    </lineage>
</organism>
<evidence type="ECO:0000313" key="3">
    <source>
        <dbReference type="EMBL" id="CAE4598283.1"/>
    </source>
</evidence>
<evidence type="ECO:0000256" key="2">
    <source>
        <dbReference type="SAM" id="SignalP"/>
    </source>
</evidence>
<feature type="region of interest" description="Disordered" evidence="1">
    <location>
        <begin position="40"/>
        <end position="130"/>
    </location>
</feature>
<dbReference type="AlphaFoldDB" id="A0A6V2DDJ6"/>
<protein>
    <submittedName>
        <fullName evidence="4">Uncharacterized protein</fullName>
    </submittedName>
</protein>
<dbReference type="EMBL" id="HBNS01012637">
    <property type="protein sequence ID" value="CAE4598283.1"/>
    <property type="molecule type" value="Transcribed_RNA"/>
</dbReference>
<keyword evidence="2" id="KW-0732">Signal</keyword>
<gene>
    <name evidence="3" type="ORF">DBRI00130_LOCUS10205</name>
    <name evidence="4" type="ORF">DBRI00130_LOCUS10206</name>
</gene>
<reference evidence="4" key="1">
    <citation type="submission" date="2021-01" db="EMBL/GenBank/DDBJ databases">
        <authorList>
            <person name="Corre E."/>
            <person name="Pelletier E."/>
            <person name="Niang G."/>
            <person name="Scheremetjew M."/>
            <person name="Finn R."/>
            <person name="Kale V."/>
            <person name="Holt S."/>
            <person name="Cochrane G."/>
            <person name="Meng A."/>
            <person name="Brown T."/>
            <person name="Cohen L."/>
        </authorList>
    </citation>
    <scope>NUCLEOTIDE SEQUENCE</scope>
    <source>
        <strain evidence="4">GSO104</strain>
    </source>
</reference>
<sequence length="159" mass="16091">MKFVNIILNINLALLLVMASADEHTLGRVESVRRDGRQDVIDREWSTHRRLSKSTGKSASPAPAAPTAPTARLSKGTGKSASPAPVAPTAPTAPTGSKGSKGASAGAAGSAKGSKGSPTAPTAAASTGKSVKGNSMIIDSLIAETAKEIEFLEELVDGE</sequence>
<feature type="compositionally biased region" description="Low complexity" evidence="1">
    <location>
        <begin position="58"/>
        <end position="71"/>
    </location>
</feature>
<feature type="signal peptide" evidence="2">
    <location>
        <begin position="1"/>
        <end position="21"/>
    </location>
</feature>
<evidence type="ECO:0000313" key="4">
    <source>
        <dbReference type="EMBL" id="CAE4598285.1"/>
    </source>
</evidence>
<feature type="compositionally biased region" description="Low complexity" evidence="1">
    <location>
        <begin position="80"/>
        <end position="130"/>
    </location>
</feature>
<feature type="chain" id="PRO_5036394121" evidence="2">
    <location>
        <begin position="22"/>
        <end position="159"/>
    </location>
</feature>